<evidence type="ECO:0000313" key="9">
    <source>
        <dbReference type="EMBL" id="GAI85671.1"/>
    </source>
</evidence>
<keyword evidence="7" id="KW-0501">Molybdenum cofactor biosynthesis</keyword>
<dbReference type="InterPro" id="IPR025877">
    <property type="entry name" value="MobA-like_NTP_Trfase"/>
</dbReference>
<evidence type="ECO:0000256" key="2">
    <source>
        <dbReference type="ARBA" id="ARBA00022679"/>
    </source>
</evidence>
<gene>
    <name evidence="9" type="ORF">S12H4_17513</name>
</gene>
<sequence>MDIGSIVLAGGKGVRLGYEKALETVGNKSLIQWVVSSLSFFSSDIIIVTAAKQFSPQFIDYPKLKIVTDAYPGKGSLGGIYTGLAASNLSYNLVVACDMPFLNQALLDHMIQISASFDLVVPRLGNMVEPLHAVYSKGCLAPIKYLLKQGNLSIRELFTLVKVRYVEAAEINR</sequence>
<keyword evidence="2" id="KW-0808">Transferase</keyword>
<feature type="non-terminal residue" evidence="9">
    <location>
        <position position="173"/>
    </location>
</feature>
<dbReference type="GO" id="GO:0006777">
    <property type="term" value="P:Mo-molybdopterin cofactor biosynthetic process"/>
    <property type="evidence" value="ECO:0007669"/>
    <property type="project" value="UniProtKB-KW"/>
</dbReference>
<keyword evidence="3" id="KW-0479">Metal-binding</keyword>
<dbReference type="InterPro" id="IPR029044">
    <property type="entry name" value="Nucleotide-diphossugar_trans"/>
</dbReference>
<dbReference type="PANTHER" id="PTHR19136:SF81">
    <property type="entry name" value="MOLYBDENUM COFACTOR GUANYLYLTRANSFERASE"/>
    <property type="match status" value="1"/>
</dbReference>
<keyword evidence="5" id="KW-0460">Magnesium</keyword>
<feature type="domain" description="MobA-like NTP transferase" evidence="8">
    <location>
        <begin position="6"/>
        <end position="151"/>
    </location>
</feature>
<dbReference type="GO" id="GO:0016779">
    <property type="term" value="F:nucleotidyltransferase activity"/>
    <property type="evidence" value="ECO:0007669"/>
    <property type="project" value="TreeGrafter"/>
</dbReference>
<dbReference type="GO" id="GO:0005525">
    <property type="term" value="F:GTP binding"/>
    <property type="evidence" value="ECO:0007669"/>
    <property type="project" value="UniProtKB-KW"/>
</dbReference>
<keyword evidence="1" id="KW-0963">Cytoplasm</keyword>
<evidence type="ECO:0000256" key="3">
    <source>
        <dbReference type="ARBA" id="ARBA00022723"/>
    </source>
</evidence>
<dbReference type="PANTHER" id="PTHR19136">
    <property type="entry name" value="MOLYBDENUM COFACTOR GUANYLYLTRANSFERASE"/>
    <property type="match status" value="1"/>
</dbReference>
<evidence type="ECO:0000256" key="5">
    <source>
        <dbReference type="ARBA" id="ARBA00022842"/>
    </source>
</evidence>
<comment type="caution">
    <text evidence="9">The sequence shown here is derived from an EMBL/GenBank/DDBJ whole genome shotgun (WGS) entry which is preliminary data.</text>
</comment>
<keyword evidence="4" id="KW-0547">Nucleotide-binding</keyword>
<evidence type="ECO:0000256" key="4">
    <source>
        <dbReference type="ARBA" id="ARBA00022741"/>
    </source>
</evidence>
<proteinExistence type="predicted"/>
<keyword evidence="6" id="KW-0342">GTP-binding</keyword>
<dbReference type="GO" id="GO:0046872">
    <property type="term" value="F:metal ion binding"/>
    <property type="evidence" value="ECO:0007669"/>
    <property type="project" value="UniProtKB-KW"/>
</dbReference>
<evidence type="ECO:0000256" key="6">
    <source>
        <dbReference type="ARBA" id="ARBA00023134"/>
    </source>
</evidence>
<dbReference type="CDD" id="cd02503">
    <property type="entry name" value="MobA"/>
    <property type="match status" value="1"/>
</dbReference>
<reference evidence="9" key="1">
    <citation type="journal article" date="2014" name="Front. Microbiol.">
        <title>High frequency of phylogenetically diverse reductive dehalogenase-homologous genes in deep subseafloor sedimentary metagenomes.</title>
        <authorList>
            <person name="Kawai M."/>
            <person name="Futagami T."/>
            <person name="Toyoda A."/>
            <person name="Takaki Y."/>
            <person name="Nishi S."/>
            <person name="Hori S."/>
            <person name="Arai W."/>
            <person name="Tsubouchi T."/>
            <person name="Morono Y."/>
            <person name="Uchiyama I."/>
            <person name="Ito T."/>
            <person name="Fujiyama A."/>
            <person name="Inagaki F."/>
            <person name="Takami H."/>
        </authorList>
    </citation>
    <scope>NUCLEOTIDE SEQUENCE</scope>
    <source>
        <strain evidence="9">Expedition CK06-06</strain>
    </source>
</reference>
<organism evidence="9">
    <name type="scientific">marine sediment metagenome</name>
    <dbReference type="NCBI Taxonomy" id="412755"/>
    <lineage>
        <taxon>unclassified sequences</taxon>
        <taxon>metagenomes</taxon>
        <taxon>ecological metagenomes</taxon>
    </lineage>
</organism>
<evidence type="ECO:0000256" key="1">
    <source>
        <dbReference type="ARBA" id="ARBA00022490"/>
    </source>
</evidence>
<dbReference type="AlphaFoldDB" id="X1T2P9"/>
<protein>
    <recommendedName>
        <fullName evidence="8">MobA-like NTP transferase domain-containing protein</fullName>
    </recommendedName>
</protein>
<dbReference type="InterPro" id="IPR013482">
    <property type="entry name" value="Molybde_CF_guanTrfase"/>
</dbReference>
<name>X1T2P9_9ZZZZ</name>
<dbReference type="Gene3D" id="3.90.550.10">
    <property type="entry name" value="Spore Coat Polysaccharide Biosynthesis Protein SpsA, Chain A"/>
    <property type="match status" value="1"/>
</dbReference>
<evidence type="ECO:0000259" key="8">
    <source>
        <dbReference type="Pfam" id="PF12804"/>
    </source>
</evidence>
<dbReference type="SUPFAM" id="SSF53448">
    <property type="entry name" value="Nucleotide-diphospho-sugar transferases"/>
    <property type="match status" value="1"/>
</dbReference>
<accession>X1T2P9</accession>
<evidence type="ECO:0000256" key="7">
    <source>
        <dbReference type="ARBA" id="ARBA00023150"/>
    </source>
</evidence>
<dbReference type="EMBL" id="BARW01008571">
    <property type="protein sequence ID" value="GAI85671.1"/>
    <property type="molecule type" value="Genomic_DNA"/>
</dbReference>
<dbReference type="Pfam" id="PF12804">
    <property type="entry name" value="NTP_transf_3"/>
    <property type="match status" value="1"/>
</dbReference>